<dbReference type="RefSeq" id="WP_154444569.1">
    <property type="nucleotide sequence ID" value="NZ_WIND01000001.1"/>
</dbReference>
<evidence type="ECO:0008006" key="4">
    <source>
        <dbReference type="Google" id="ProtNLM"/>
    </source>
</evidence>
<organism evidence="2 3">
    <name type="scientific">Halovulum marinum</name>
    <dbReference type="NCBI Taxonomy" id="2662447"/>
    <lineage>
        <taxon>Bacteria</taxon>
        <taxon>Pseudomonadati</taxon>
        <taxon>Pseudomonadota</taxon>
        <taxon>Alphaproteobacteria</taxon>
        <taxon>Rhodobacterales</taxon>
        <taxon>Paracoccaceae</taxon>
        <taxon>Halovulum</taxon>
    </lineage>
</organism>
<dbReference type="EMBL" id="WIND01000001">
    <property type="protein sequence ID" value="MSU88525.1"/>
    <property type="molecule type" value="Genomic_DNA"/>
</dbReference>
<evidence type="ECO:0000313" key="2">
    <source>
        <dbReference type="EMBL" id="MSU88525.1"/>
    </source>
</evidence>
<keyword evidence="3" id="KW-1185">Reference proteome</keyword>
<accession>A0A6L5YXG3</accession>
<proteinExistence type="predicted"/>
<evidence type="ECO:0000256" key="1">
    <source>
        <dbReference type="SAM" id="SignalP"/>
    </source>
</evidence>
<evidence type="ECO:0000313" key="3">
    <source>
        <dbReference type="Proteomes" id="UP000474957"/>
    </source>
</evidence>
<keyword evidence="1" id="KW-0732">Signal</keyword>
<feature type="signal peptide" evidence="1">
    <location>
        <begin position="1"/>
        <end position="22"/>
    </location>
</feature>
<reference evidence="2 3" key="1">
    <citation type="submission" date="2019-10" db="EMBL/GenBank/DDBJ databases">
        <title>Cognatihalovulum marinum gen. nov. sp. nov., a new member of the family Rhodobacteraceae isolated from deep seawater of the Northwest Indian Ocean.</title>
        <authorList>
            <person name="Ruan C."/>
            <person name="Wang J."/>
            <person name="Zheng X."/>
            <person name="Song L."/>
            <person name="Zhu Y."/>
            <person name="Huang Y."/>
            <person name="Lu Z."/>
            <person name="Du W."/>
            <person name="Huang L."/>
            <person name="Dai X."/>
        </authorList>
    </citation>
    <scope>NUCLEOTIDE SEQUENCE [LARGE SCALE GENOMIC DNA]</scope>
    <source>
        <strain evidence="2 3">2CG4</strain>
    </source>
</reference>
<dbReference type="AlphaFoldDB" id="A0A6L5YXG3"/>
<comment type="caution">
    <text evidence="2">The sequence shown here is derived from an EMBL/GenBank/DDBJ whole genome shotgun (WGS) entry which is preliminary data.</text>
</comment>
<gene>
    <name evidence="2" type="ORF">GE300_02690</name>
</gene>
<sequence>MFKTLHLLLFLALAACGVPPGADMGPEIATPDQVAGLSRALQDLGPEVDPEEARRAARIAYDYTAVLAREYQITDTPLVHNTKVNMGIKPRGLCYQWADDLQARLAQERFRTLTLHRGIANYDKTFRIEHSTLIVSRRGDDMFAGIVLDPWRKGGRLTWVRTAEDEYDWIEQAKVFAWKLAARAEDAPSRPAKAQ</sequence>
<dbReference type="PROSITE" id="PS51257">
    <property type="entry name" value="PROKAR_LIPOPROTEIN"/>
    <property type="match status" value="1"/>
</dbReference>
<protein>
    <recommendedName>
        <fullName evidence="4">Lipoprotein</fullName>
    </recommendedName>
</protein>
<feature type="chain" id="PRO_5026689369" description="Lipoprotein" evidence="1">
    <location>
        <begin position="23"/>
        <end position="195"/>
    </location>
</feature>
<dbReference type="Proteomes" id="UP000474957">
    <property type="component" value="Unassembled WGS sequence"/>
</dbReference>
<name>A0A6L5YXG3_9RHOB</name>